<dbReference type="GO" id="GO:0046983">
    <property type="term" value="F:protein dimerization activity"/>
    <property type="evidence" value="ECO:0007669"/>
    <property type="project" value="InterPro"/>
</dbReference>
<feature type="active site" description="Proton acceptor" evidence="4">
    <location>
        <position position="249"/>
    </location>
</feature>
<dbReference type="InterPro" id="IPR016461">
    <property type="entry name" value="COMT-like"/>
</dbReference>
<dbReference type="PANTHER" id="PTHR43712">
    <property type="entry name" value="PUTATIVE (AFU_ORTHOLOGUE AFUA_4G14580)-RELATED"/>
    <property type="match status" value="1"/>
</dbReference>
<dbReference type="PIRSF" id="PIRSF005739">
    <property type="entry name" value="O-mtase"/>
    <property type="match status" value="1"/>
</dbReference>
<gene>
    <name evidence="7" type="ORF">GCM10010185_43430</name>
</gene>
<reference evidence="7" key="1">
    <citation type="journal article" date="2014" name="Int. J. Syst. Evol. Microbiol.">
        <title>Complete genome sequence of Corynebacterium casei LMG S-19264T (=DSM 44701T), isolated from a smear-ripened cheese.</title>
        <authorList>
            <consortium name="US DOE Joint Genome Institute (JGI-PGF)"/>
            <person name="Walter F."/>
            <person name="Albersmeier A."/>
            <person name="Kalinowski J."/>
            <person name="Ruckert C."/>
        </authorList>
    </citation>
    <scope>NUCLEOTIDE SEQUENCE</scope>
    <source>
        <strain evidence="7">JCM 3313</strain>
    </source>
</reference>
<dbReference type="RefSeq" id="WP_229795970.1">
    <property type="nucleotide sequence ID" value="NZ_BMRG01000009.1"/>
</dbReference>
<sequence length="343" mass="36344">MSQDTITDPHRALMNLIFGSMASQVVGACVRLGVADALGEAERSTEEVAGMCDTPTGTTRRLLRAAAALGLAVARDDDRFALTPMGGMLRSTGRGSLHAFARVFTDPVMVRPWHRLDDAVAADRTTFEDEFGAPFFDHLRTSPELAAGFNAAMSQGTRLVAATLPGAYDFGRFGAVADVGGGDGTLLAAILRGHEGLRGVLFDTAEGVARAEDTLRAAGVASRCAIRTGDFFTSAPTGTDAILLKSVLHDWDDERATTILGHCRRALPEHGRLLVVEPLLPEAVEDAPSPVVYLSDLNMLVNLGGRERTRAEFETLLHGGGFAVTDITPLPPSGFFLIEAVAS</sequence>
<dbReference type="InterPro" id="IPR036390">
    <property type="entry name" value="WH_DNA-bd_sf"/>
</dbReference>
<dbReference type="SUPFAM" id="SSF53335">
    <property type="entry name" value="S-adenosyl-L-methionine-dependent methyltransferases"/>
    <property type="match status" value="1"/>
</dbReference>
<dbReference type="Pfam" id="PF00891">
    <property type="entry name" value="Methyltransf_2"/>
    <property type="match status" value="1"/>
</dbReference>
<protein>
    <submittedName>
        <fullName evidence="7">Methyltransferase</fullName>
    </submittedName>
</protein>
<dbReference type="CDD" id="cd02440">
    <property type="entry name" value="AdoMet_MTases"/>
    <property type="match status" value="1"/>
</dbReference>
<dbReference type="InterPro" id="IPR029063">
    <property type="entry name" value="SAM-dependent_MTases_sf"/>
</dbReference>
<dbReference type="InterPro" id="IPR012967">
    <property type="entry name" value="COMT_dimerisation"/>
</dbReference>
<dbReference type="Gene3D" id="3.40.50.150">
    <property type="entry name" value="Vaccinia Virus protein VP39"/>
    <property type="match status" value="1"/>
</dbReference>
<dbReference type="Proteomes" id="UP000639606">
    <property type="component" value="Unassembled WGS sequence"/>
</dbReference>
<keyword evidence="2" id="KW-0808">Transferase</keyword>
<dbReference type="SUPFAM" id="SSF46785">
    <property type="entry name" value="Winged helix' DNA-binding domain"/>
    <property type="match status" value="1"/>
</dbReference>
<dbReference type="GO" id="GO:0008171">
    <property type="term" value="F:O-methyltransferase activity"/>
    <property type="evidence" value="ECO:0007669"/>
    <property type="project" value="InterPro"/>
</dbReference>
<dbReference type="EMBL" id="BMRG01000009">
    <property type="protein sequence ID" value="GGP66144.1"/>
    <property type="molecule type" value="Genomic_DNA"/>
</dbReference>
<keyword evidence="8" id="KW-1185">Reference proteome</keyword>
<comment type="caution">
    <text evidence="7">The sequence shown here is derived from an EMBL/GenBank/DDBJ whole genome shotgun (WGS) entry which is preliminary data.</text>
</comment>
<dbReference type="Pfam" id="PF08100">
    <property type="entry name" value="Dimerisation"/>
    <property type="match status" value="1"/>
</dbReference>
<feature type="domain" description="O-methyltransferase dimerisation" evidence="6">
    <location>
        <begin position="14"/>
        <end position="89"/>
    </location>
</feature>
<evidence type="ECO:0000256" key="1">
    <source>
        <dbReference type="ARBA" id="ARBA00022603"/>
    </source>
</evidence>
<proteinExistence type="predicted"/>
<dbReference type="Gene3D" id="1.10.10.10">
    <property type="entry name" value="Winged helix-like DNA-binding domain superfamily/Winged helix DNA-binding domain"/>
    <property type="match status" value="1"/>
</dbReference>
<dbReference type="InterPro" id="IPR001077">
    <property type="entry name" value="COMT_C"/>
</dbReference>
<evidence type="ECO:0000256" key="2">
    <source>
        <dbReference type="ARBA" id="ARBA00022679"/>
    </source>
</evidence>
<dbReference type="PROSITE" id="PS51683">
    <property type="entry name" value="SAM_OMT_II"/>
    <property type="match status" value="1"/>
</dbReference>
<accession>A0A918EG48</accession>
<keyword evidence="3" id="KW-0949">S-adenosyl-L-methionine</keyword>
<evidence type="ECO:0000256" key="3">
    <source>
        <dbReference type="ARBA" id="ARBA00022691"/>
    </source>
</evidence>
<name>A0A918EG48_9PSEU</name>
<evidence type="ECO:0000313" key="7">
    <source>
        <dbReference type="EMBL" id="GGP66144.1"/>
    </source>
</evidence>
<dbReference type="AlphaFoldDB" id="A0A918EG48"/>
<evidence type="ECO:0000256" key="4">
    <source>
        <dbReference type="PIRSR" id="PIRSR005739-1"/>
    </source>
</evidence>
<evidence type="ECO:0000259" key="6">
    <source>
        <dbReference type="Pfam" id="PF08100"/>
    </source>
</evidence>
<organism evidence="7 8">
    <name type="scientific">Saccharothrix coeruleofusca</name>
    <dbReference type="NCBI Taxonomy" id="33919"/>
    <lineage>
        <taxon>Bacteria</taxon>
        <taxon>Bacillati</taxon>
        <taxon>Actinomycetota</taxon>
        <taxon>Actinomycetes</taxon>
        <taxon>Pseudonocardiales</taxon>
        <taxon>Pseudonocardiaceae</taxon>
        <taxon>Saccharothrix</taxon>
    </lineage>
</organism>
<dbReference type="GO" id="GO:0032259">
    <property type="term" value="P:methylation"/>
    <property type="evidence" value="ECO:0007669"/>
    <property type="project" value="UniProtKB-KW"/>
</dbReference>
<evidence type="ECO:0000259" key="5">
    <source>
        <dbReference type="Pfam" id="PF00891"/>
    </source>
</evidence>
<dbReference type="Gene3D" id="1.10.287.1350">
    <property type="match status" value="1"/>
</dbReference>
<dbReference type="PANTHER" id="PTHR43712:SF2">
    <property type="entry name" value="O-METHYLTRANSFERASE CICE"/>
    <property type="match status" value="1"/>
</dbReference>
<dbReference type="InterPro" id="IPR036388">
    <property type="entry name" value="WH-like_DNA-bd_sf"/>
</dbReference>
<reference evidence="7" key="2">
    <citation type="submission" date="2020-09" db="EMBL/GenBank/DDBJ databases">
        <authorList>
            <person name="Sun Q."/>
            <person name="Ohkuma M."/>
        </authorList>
    </citation>
    <scope>NUCLEOTIDE SEQUENCE</scope>
    <source>
        <strain evidence="7">JCM 3313</strain>
    </source>
</reference>
<keyword evidence="1 7" id="KW-0489">Methyltransferase</keyword>
<evidence type="ECO:0000313" key="8">
    <source>
        <dbReference type="Proteomes" id="UP000639606"/>
    </source>
</evidence>
<feature type="domain" description="O-methyltransferase C-terminal" evidence="5">
    <location>
        <begin position="113"/>
        <end position="322"/>
    </location>
</feature>